<dbReference type="AlphaFoldDB" id="A0A8S2T704"/>
<accession>A0A8S2T704</accession>
<organism evidence="1 2">
    <name type="scientific">Rotaria magnacalcarata</name>
    <dbReference type="NCBI Taxonomy" id="392030"/>
    <lineage>
        <taxon>Eukaryota</taxon>
        <taxon>Metazoa</taxon>
        <taxon>Spiralia</taxon>
        <taxon>Gnathifera</taxon>
        <taxon>Rotifera</taxon>
        <taxon>Eurotatoria</taxon>
        <taxon>Bdelloidea</taxon>
        <taxon>Philodinida</taxon>
        <taxon>Philodinidae</taxon>
        <taxon>Rotaria</taxon>
    </lineage>
</organism>
<evidence type="ECO:0000313" key="1">
    <source>
        <dbReference type="EMBL" id="CAF4270124.1"/>
    </source>
</evidence>
<name>A0A8S2T704_9BILA</name>
<sequence>TLNERSAGVSPGSSSGTSITSGYIQEALLFSSITNSFFQSTCFPYFRRSLTFTLLLWINPTAVSGGGTIAHVSSDQNGKGTLCFDIFGTL</sequence>
<evidence type="ECO:0000313" key="2">
    <source>
        <dbReference type="Proteomes" id="UP000681967"/>
    </source>
</evidence>
<proteinExistence type="predicted"/>
<comment type="caution">
    <text evidence="1">The sequence shown here is derived from an EMBL/GenBank/DDBJ whole genome shotgun (WGS) entry which is preliminary data.</text>
</comment>
<gene>
    <name evidence="1" type="ORF">BYL167_LOCUS26290</name>
</gene>
<protein>
    <submittedName>
        <fullName evidence="1">Uncharacterized protein</fullName>
    </submittedName>
</protein>
<dbReference type="Proteomes" id="UP000681967">
    <property type="component" value="Unassembled WGS sequence"/>
</dbReference>
<dbReference type="EMBL" id="CAJOBH010029687">
    <property type="protein sequence ID" value="CAF4270124.1"/>
    <property type="molecule type" value="Genomic_DNA"/>
</dbReference>
<reference evidence="1" key="1">
    <citation type="submission" date="2021-02" db="EMBL/GenBank/DDBJ databases">
        <authorList>
            <person name="Nowell W R."/>
        </authorList>
    </citation>
    <scope>NUCLEOTIDE SEQUENCE</scope>
</reference>
<feature type="non-terminal residue" evidence="1">
    <location>
        <position position="1"/>
    </location>
</feature>